<organism evidence="8 9">
    <name type="scientific">Pseudoramibacter alactolyticus ATCC 23263</name>
    <dbReference type="NCBI Taxonomy" id="887929"/>
    <lineage>
        <taxon>Bacteria</taxon>
        <taxon>Bacillati</taxon>
        <taxon>Bacillota</taxon>
        <taxon>Clostridia</taxon>
        <taxon>Eubacteriales</taxon>
        <taxon>Eubacteriaceae</taxon>
        <taxon>Pseudoramibacter</taxon>
    </lineage>
</organism>
<dbReference type="InterPro" id="IPR003593">
    <property type="entry name" value="AAA+_ATPase"/>
</dbReference>
<dbReference type="InterPro" id="IPR003959">
    <property type="entry name" value="ATPase_AAA_core"/>
</dbReference>
<dbReference type="GO" id="GO:0008233">
    <property type="term" value="F:peptidase activity"/>
    <property type="evidence" value="ECO:0007669"/>
    <property type="project" value="UniProtKB-KW"/>
</dbReference>
<reference evidence="8 9" key="1">
    <citation type="submission" date="2010-12" db="EMBL/GenBank/DDBJ databases">
        <authorList>
            <person name="Muzny D."/>
            <person name="Qin X."/>
            <person name="Deng J."/>
            <person name="Jiang H."/>
            <person name="Liu Y."/>
            <person name="Qu J."/>
            <person name="Song X.-Z."/>
            <person name="Zhang L."/>
            <person name="Thornton R."/>
            <person name="Coyle M."/>
            <person name="Francisco L."/>
            <person name="Jackson L."/>
            <person name="Javaid M."/>
            <person name="Korchina V."/>
            <person name="Kovar C."/>
            <person name="Mata R."/>
            <person name="Mathew T."/>
            <person name="Ngo R."/>
            <person name="Nguyen L."/>
            <person name="Nguyen N."/>
            <person name="Okwuonu G."/>
            <person name="Ongeri F."/>
            <person name="Pham C."/>
            <person name="Simmons D."/>
            <person name="Wilczek-Boney K."/>
            <person name="Hale W."/>
            <person name="Jakkamsetti A."/>
            <person name="Pham P."/>
            <person name="Ruth R."/>
            <person name="San Lucas F."/>
            <person name="Warren J."/>
            <person name="Zhang J."/>
            <person name="Zhao Z."/>
            <person name="Zhou C."/>
            <person name="Zhu D."/>
            <person name="Lee S."/>
            <person name="Bess C."/>
            <person name="Blankenburg K."/>
            <person name="Forbes L."/>
            <person name="Fu Q."/>
            <person name="Gubbala S."/>
            <person name="Hirani K."/>
            <person name="Jayaseelan J.C."/>
            <person name="Lara F."/>
            <person name="Munidasa M."/>
            <person name="Palculict T."/>
            <person name="Patil S."/>
            <person name="Pu L.-L."/>
            <person name="Saada N."/>
            <person name="Tang L."/>
            <person name="Weissenberger G."/>
            <person name="Zhu Y."/>
            <person name="Hemphill L."/>
            <person name="Shang Y."/>
            <person name="Youmans B."/>
            <person name="Ayvaz T."/>
            <person name="Ross M."/>
            <person name="Santibanez J."/>
            <person name="Aqrawi P."/>
            <person name="Gross S."/>
            <person name="Joshi V."/>
            <person name="Fowler G."/>
            <person name="Nazareth L."/>
            <person name="Reid J."/>
            <person name="Worley K."/>
            <person name="Petrosino J."/>
            <person name="Highlander S."/>
            <person name="Gibbs R."/>
        </authorList>
    </citation>
    <scope>NUCLEOTIDE SEQUENCE [LARGE SCALE GENOMIC DNA]</scope>
    <source>
        <strain evidence="8 9">ATCC 23263</strain>
    </source>
</reference>
<evidence type="ECO:0000313" key="9">
    <source>
        <dbReference type="Proteomes" id="UP000004754"/>
    </source>
</evidence>
<feature type="region of interest" description="Disordered" evidence="5">
    <location>
        <begin position="163"/>
        <end position="185"/>
    </location>
</feature>
<dbReference type="RefSeq" id="WP_006598151.1">
    <property type="nucleotide sequence ID" value="NZ_GL622359.1"/>
</dbReference>
<dbReference type="Gene3D" id="3.40.50.300">
    <property type="entry name" value="P-loop containing nucleotide triphosphate hydrolases"/>
    <property type="match status" value="2"/>
</dbReference>
<protein>
    <submittedName>
        <fullName evidence="8">ATP-dependent protease HslVU, ATPase subunit</fullName>
    </submittedName>
</protein>
<keyword evidence="8" id="KW-0645">Protease</keyword>
<dbReference type="InterPro" id="IPR004491">
    <property type="entry name" value="HslU"/>
</dbReference>
<feature type="domain" description="Clp ATPase C-terminal" evidence="7">
    <location>
        <begin position="369"/>
        <end position="463"/>
    </location>
</feature>
<dbReference type="NCBIfam" id="NF003544">
    <property type="entry name" value="PRK05201.1"/>
    <property type="match status" value="1"/>
</dbReference>
<keyword evidence="8" id="KW-0378">Hydrolase</keyword>
<dbReference type="Pfam" id="PF07724">
    <property type="entry name" value="AAA_2"/>
    <property type="match status" value="1"/>
</dbReference>
<dbReference type="SMART" id="SM01086">
    <property type="entry name" value="ClpB_D2-small"/>
    <property type="match status" value="1"/>
</dbReference>
<keyword evidence="4" id="KW-0143">Chaperone</keyword>
<feature type="domain" description="AAA+ ATPase" evidence="6">
    <location>
        <begin position="53"/>
        <end position="370"/>
    </location>
</feature>
<dbReference type="Proteomes" id="UP000004754">
    <property type="component" value="Unassembled WGS sequence"/>
</dbReference>
<sequence length="477" mass="53744">MKREMSELTPRMIVDELNRYIIGQEKAKKAVAVSLRNRYRRSLLPDAIREEITPKNIIMMGPTGVGKTEIARRIAKLVSAPFIKVEATKFTEVGYVGRDVESMIRDLVTTSIRMVKQEKMDDVKTQAEEKANRIILDALVPRRKKAQKQEKLINPFDLLNQNKSPAAVEDAQPELSPEEKHQIETKRSAIAEELADGKLEDEMIDVMLDDDGAKSIGIMAGMSEDMSIEIGNIFEGLTGGNKKKKKRTMKVSEARKVIANQEAQKMIDMDEVQEIGVREAEQNGIIFIDEIDKIIDSGSHRGGPDVSREGVQRDILPIVEGSTVNTKYGPVKTDFILFIGAGAFNVANIEDMIPELQGRFPVSVQLESLTEENFVEILTKPENAIVKQYAYLLQTEGIELQFEEEALKAIASIAYAKNEEDENIGARRLHTVFEELLEEISFYASDYDEDVFVIDKNYVDSVFKTQGKGRSYDQFLI</sequence>
<dbReference type="InterPro" id="IPR019489">
    <property type="entry name" value="Clp_ATPase_C"/>
</dbReference>
<evidence type="ECO:0000256" key="4">
    <source>
        <dbReference type="ARBA" id="ARBA00023186"/>
    </source>
</evidence>
<keyword evidence="2" id="KW-0547">Nucleotide-binding</keyword>
<dbReference type="GO" id="GO:0005524">
    <property type="term" value="F:ATP binding"/>
    <property type="evidence" value="ECO:0007669"/>
    <property type="project" value="UniProtKB-KW"/>
</dbReference>
<dbReference type="Gene3D" id="1.10.8.60">
    <property type="match status" value="1"/>
</dbReference>
<dbReference type="NCBIfam" id="TIGR00390">
    <property type="entry name" value="hslU"/>
    <property type="match status" value="1"/>
</dbReference>
<evidence type="ECO:0000313" key="8">
    <source>
        <dbReference type="EMBL" id="EFV02304.1"/>
    </source>
</evidence>
<comment type="caution">
    <text evidence="8">The sequence shown here is derived from an EMBL/GenBank/DDBJ whole genome shotgun (WGS) entry which is preliminary data.</text>
</comment>
<evidence type="ECO:0000256" key="2">
    <source>
        <dbReference type="ARBA" id="ARBA00022741"/>
    </source>
</evidence>
<dbReference type="PANTHER" id="PTHR48102:SF3">
    <property type="entry name" value="ATP-DEPENDENT PROTEASE ATPASE SUBUNIT HSLU"/>
    <property type="match status" value="1"/>
</dbReference>
<name>E6MFE4_9FIRM</name>
<dbReference type="AlphaFoldDB" id="E6MFE4"/>
<dbReference type="InterPro" id="IPR027417">
    <property type="entry name" value="P-loop_NTPase"/>
</dbReference>
<evidence type="ECO:0000256" key="1">
    <source>
        <dbReference type="ARBA" id="ARBA00009771"/>
    </source>
</evidence>
<dbReference type="EMBL" id="AEQN01000011">
    <property type="protein sequence ID" value="EFV02304.1"/>
    <property type="molecule type" value="Genomic_DNA"/>
</dbReference>
<evidence type="ECO:0000256" key="5">
    <source>
        <dbReference type="SAM" id="MobiDB-lite"/>
    </source>
</evidence>
<keyword evidence="9" id="KW-1185">Reference proteome</keyword>
<dbReference type="GO" id="GO:0009376">
    <property type="term" value="C:HslUV protease complex"/>
    <property type="evidence" value="ECO:0007669"/>
    <property type="project" value="InterPro"/>
</dbReference>
<gene>
    <name evidence="8" type="primary">hslU</name>
    <name evidence="8" type="ORF">HMP0721_0727</name>
</gene>
<evidence type="ECO:0000259" key="7">
    <source>
        <dbReference type="SMART" id="SM01086"/>
    </source>
</evidence>
<comment type="similarity">
    <text evidence="1">Belongs to the ClpX chaperone family. HslU subfamily.</text>
</comment>
<dbReference type="InterPro" id="IPR050052">
    <property type="entry name" value="ATP-dep_Clp_protease_ClpX"/>
</dbReference>
<dbReference type="STRING" id="887929.HMP0721_0727"/>
<accession>E6MFE4</accession>
<dbReference type="SMART" id="SM00382">
    <property type="entry name" value="AAA"/>
    <property type="match status" value="1"/>
</dbReference>
<dbReference type="Pfam" id="PF00004">
    <property type="entry name" value="AAA"/>
    <property type="match status" value="1"/>
</dbReference>
<dbReference type="Pfam" id="PF10431">
    <property type="entry name" value="ClpB_D2-small"/>
    <property type="match status" value="1"/>
</dbReference>
<keyword evidence="3" id="KW-0067">ATP-binding</keyword>
<evidence type="ECO:0000259" key="6">
    <source>
        <dbReference type="SMART" id="SM00382"/>
    </source>
</evidence>
<dbReference type="HOGENOM" id="CLU_033123_0_0_9"/>
<dbReference type="GO" id="GO:0016887">
    <property type="term" value="F:ATP hydrolysis activity"/>
    <property type="evidence" value="ECO:0007669"/>
    <property type="project" value="InterPro"/>
</dbReference>
<dbReference type="SUPFAM" id="SSF52540">
    <property type="entry name" value="P-loop containing nucleoside triphosphate hydrolases"/>
    <property type="match status" value="1"/>
</dbReference>
<dbReference type="PANTHER" id="PTHR48102">
    <property type="entry name" value="ATP-DEPENDENT CLP PROTEASE ATP-BINDING SUBUNIT CLPX-LIKE, MITOCHONDRIAL-RELATED"/>
    <property type="match status" value="1"/>
</dbReference>
<proteinExistence type="inferred from homology"/>
<dbReference type="FunFam" id="3.40.50.300:FF:000220">
    <property type="entry name" value="ATP-dependent protease ATPase subunit HslU"/>
    <property type="match status" value="1"/>
</dbReference>
<dbReference type="eggNOG" id="COG1220">
    <property type="taxonomic scope" value="Bacteria"/>
</dbReference>
<evidence type="ECO:0000256" key="3">
    <source>
        <dbReference type="ARBA" id="ARBA00022840"/>
    </source>
</evidence>
<dbReference type="GO" id="GO:0051603">
    <property type="term" value="P:proteolysis involved in protein catabolic process"/>
    <property type="evidence" value="ECO:0007669"/>
    <property type="project" value="TreeGrafter"/>
</dbReference>